<reference evidence="11 12" key="1">
    <citation type="submission" date="2016-02" db="EMBL/GenBank/DDBJ databases">
        <title>Genome analysis of coral dinoflagellate symbionts highlights evolutionary adaptations to a symbiotic lifestyle.</title>
        <authorList>
            <person name="Aranda M."/>
            <person name="Li Y."/>
            <person name="Liew Y.J."/>
            <person name="Baumgarten S."/>
            <person name="Simakov O."/>
            <person name="Wilson M."/>
            <person name="Piel J."/>
            <person name="Ashoor H."/>
            <person name="Bougouffa S."/>
            <person name="Bajic V.B."/>
            <person name="Ryu T."/>
            <person name="Ravasi T."/>
            <person name="Bayer T."/>
            <person name="Micklem G."/>
            <person name="Kim H."/>
            <person name="Bhak J."/>
            <person name="Lajeunesse T.C."/>
            <person name="Voolstra C.R."/>
        </authorList>
    </citation>
    <scope>NUCLEOTIDE SEQUENCE [LARGE SCALE GENOMIC DNA]</scope>
    <source>
        <strain evidence="11 12">CCMP2467</strain>
    </source>
</reference>
<organism evidence="11 12">
    <name type="scientific">Symbiodinium microadriaticum</name>
    <name type="common">Dinoflagellate</name>
    <name type="synonym">Zooxanthella microadriatica</name>
    <dbReference type="NCBI Taxonomy" id="2951"/>
    <lineage>
        <taxon>Eukaryota</taxon>
        <taxon>Sar</taxon>
        <taxon>Alveolata</taxon>
        <taxon>Dinophyceae</taxon>
        <taxon>Suessiales</taxon>
        <taxon>Symbiodiniaceae</taxon>
        <taxon>Symbiodinium</taxon>
    </lineage>
</organism>
<evidence type="ECO:0000256" key="2">
    <source>
        <dbReference type="ARBA" id="ARBA00022771"/>
    </source>
</evidence>
<dbReference type="OrthoDB" id="252722at2759"/>
<dbReference type="SUPFAM" id="SSF54791">
    <property type="entry name" value="Eukaryotic type KH-domain (KH-domain type I)"/>
    <property type="match status" value="1"/>
</dbReference>
<dbReference type="Gene3D" id="3.30.420.10">
    <property type="entry name" value="Ribonuclease H-like superfamily/Ribonuclease H"/>
    <property type="match status" value="1"/>
</dbReference>
<feature type="region of interest" description="Disordered" evidence="6">
    <location>
        <begin position="583"/>
        <end position="602"/>
    </location>
</feature>
<dbReference type="InterPro" id="IPR004088">
    <property type="entry name" value="KH_dom_type_1"/>
</dbReference>
<evidence type="ECO:0000259" key="10">
    <source>
        <dbReference type="PROSITE" id="PS50157"/>
    </source>
</evidence>
<dbReference type="GO" id="GO:0008270">
    <property type="term" value="F:zinc ion binding"/>
    <property type="evidence" value="ECO:0007669"/>
    <property type="project" value="UniProtKB-KW"/>
</dbReference>
<dbReference type="SUPFAM" id="SSF53098">
    <property type="entry name" value="Ribonuclease H-like"/>
    <property type="match status" value="1"/>
</dbReference>
<evidence type="ECO:0000256" key="1">
    <source>
        <dbReference type="ARBA" id="ARBA00022723"/>
    </source>
</evidence>
<dbReference type="Gene3D" id="3.30.1370.10">
    <property type="entry name" value="K Homology domain, type 1"/>
    <property type="match status" value="1"/>
</dbReference>
<dbReference type="InterPro" id="IPR013087">
    <property type="entry name" value="Znf_C2H2_type"/>
</dbReference>
<evidence type="ECO:0000313" key="12">
    <source>
        <dbReference type="Proteomes" id="UP000186817"/>
    </source>
</evidence>
<keyword evidence="2 4" id="KW-0863">Zinc-finger</keyword>
<dbReference type="PROSITE" id="PS50008">
    <property type="entry name" value="PIPLC_Y_DOMAIN"/>
    <property type="match status" value="1"/>
</dbReference>
<feature type="compositionally biased region" description="Basic and acidic residues" evidence="6">
    <location>
        <begin position="1366"/>
        <end position="1375"/>
    </location>
</feature>
<feature type="compositionally biased region" description="Low complexity" evidence="6">
    <location>
        <begin position="1669"/>
        <end position="1684"/>
    </location>
</feature>
<dbReference type="Gene3D" id="3.30.40.10">
    <property type="entry name" value="Zinc/RING finger domain, C3HC4 (zinc finger)"/>
    <property type="match status" value="1"/>
</dbReference>
<evidence type="ECO:0000259" key="8">
    <source>
        <dbReference type="PROSITE" id="PS50008"/>
    </source>
</evidence>
<evidence type="ECO:0000256" key="5">
    <source>
        <dbReference type="PROSITE-ProRule" id="PRU00117"/>
    </source>
</evidence>
<feature type="region of interest" description="Disordered" evidence="6">
    <location>
        <begin position="1657"/>
        <end position="1687"/>
    </location>
</feature>
<keyword evidence="12" id="KW-1185">Reference proteome</keyword>
<proteinExistence type="predicted"/>
<feature type="signal peptide" evidence="7">
    <location>
        <begin position="1"/>
        <end position="15"/>
    </location>
</feature>
<dbReference type="GO" id="GO:0035556">
    <property type="term" value="P:intracellular signal transduction"/>
    <property type="evidence" value="ECO:0007669"/>
    <property type="project" value="InterPro"/>
</dbReference>
<keyword evidence="7" id="KW-0732">Signal</keyword>
<feature type="domain" description="PI-PLC Y-box" evidence="8">
    <location>
        <begin position="241"/>
        <end position="290"/>
    </location>
</feature>
<evidence type="ECO:0000313" key="11">
    <source>
        <dbReference type="EMBL" id="OLQ06841.1"/>
    </source>
</evidence>
<dbReference type="PROSITE" id="PS00518">
    <property type="entry name" value="ZF_RING_1"/>
    <property type="match status" value="1"/>
</dbReference>
<feature type="domain" description="RING-type" evidence="9">
    <location>
        <begin position="1717"/>
        <end position="1761"/>
    </location>
</feature>
<evidence type="ECO:0000256" key="6">
    <source>
        <dbReference type="SAM" id="MobiDB-lite"/>
    </source>
</evidence>
<feature type="region of interest" description="Disordered" evidence="6">
    <location>
        <begin position="2475"/>
        <end position="2502"/>
    </location>
</feature>
<dbReference type="InterPro" id="IPR012337">
    <property type="entry name" value="RNaseH-like_sf"/>
</dbReference>
<dbReference type="PROSITE" id="PS50089">
    <property type="entry name" value="ZF_RING_2"/>
    <property type="match status" value="1"/>
</dbReference>
<dbReference type="PANTHER" id="PTHR47156">
    <property type="entry name" value="PROTEIN CBG20824"/>
    <property type="match status" value="1"/>
</dbReference>
<feature type="region of interest" description="Disordered" evidence="6">
    <location>
        <begin position="1792"/>
        <end position="1889"/>
    </location>
</feature>
<feature type="compositionally biased region" description="Basic and acidic residues" evidence="6">
    <location>
        <begin position="2260"/>
        <end position="2270"/>
    </location>
</feature>
<dbReference type="InterPro" id="IPR036612">
    <property type="entry name" value="KH_dom_type_1_sf"/>
</dbReference>
<gene>
    <name evidence="11" type="ORF">AK812_SmicGene9831</name>
</gene>
<dbReference type="InterPro" id="IPR052667">
    <property type="entry name" value="E3_ubiquitin-ligase_RING"/>
</dbReference>
<keyword evidence="3" id="KW-0862">Zinc</keyword>
<dbReference type="InterPro" id="IPR004087">
    <property type="entry name" value="KH_dom"/>
</dbReference>
<feature type="compositionally biased region" description="Low complexity" evidence="6">
    <location>
        <begin position="1795"/>
        <end position="1807"/>
    </location>
</feature>
<dbReference type="SMART" id="SM00184">
    <property type="entry name" value="RING"/>
    <property type="match status" value="1"/>
</dbReference>
<evidence type="ECO:0000259" key="9">
    <source>
        <dbReference type="PROSITE" id="PS50089"/>
    </source>
</evidence>
<dbReference type="GO" id="GO:0004435">
    <property type="term" value="F:phosphatidylinositol-4,5-bisphosphate phospholipase C activity"/>
    <property type="evidence" value="ECO:0007669"/>
    <property type="project" value="InterPro"/>
</dbReference>
<dbReference type="Pfam" id="PF14634">
    <property type="entry name" value="zf-RING_5"/>
    <property type="match status" value="1"/>
</dbReference>
<feature type="region of interest" description="Disordered" evidence="6">
    <location>
        <begin position="1343"/>
        <end position="1376"/>
    </location>
</feature>
<feature type="chain" id="PRO_5012299754" evidence="7">
    <location>
        <begin position="16"/>
        <end position="2622"/>
    </location>
</feature>
<accession>A0A1Q9EHH0</accession>
<sequence length="2622" mass="285498">MLLWVCAAQFHFAYAVPSNAGEPLPDWFANAAPGAAKRATSFPGKYRIGVVQLTGGTSLSIFSDCQSALSIAKGETAVSTDGVAQVLGHVAGCCRDVAFEGPHLLYVPGHQGATGNELADKLAKAAAAGHAAGRIAWNRPGDPDWWHHNGVKWAWAGVVTRWSKGDDALPSPVDADLSANRHHGDHEQEDFLAPFLPSPAVASGEFRVVGTCHLESYSIRALMDLCTAPQRSFDPTRLCLLAAFVEVDLDVKAIANPVNQVTEYLQTSLSRHFPKPKKVPTHPYLSEIAWELQHQESGEIGMPCAVITTPAQRGPPLGSETRRFTADLADDIQANRANAFQAANMLLARRRKKPFAPNVLPGIEDSNGQLCHTPEDTTRRWREFFSAMEDGIEVSSTQLVRETLDEAPSCWPCPESMSVIPTPLALRNAVLFAKRGKACGPDALPAEIGLSCAEEMQQILFPLALKLGLLGEEGIGHKSGGLTWLYKGRGPHTDCSSYRGILLLSTLGKALHRAYRPQIQEFFEQSAAPTQLGGRRGGSVLFGSHAMRSVLRSALAAGRTTVIIFADVAAAYYSTVRSLASRHPELEPTNKDGQSESGGACPDLSFEGQIEAPSAMLQSGAGSWLRALTATINAGTWMTLRDDDRIIRTRRGTRPGSSWADLTFGVIIRRILGLRDASRRGARSRCIPIRIEWDGYRDWRPRGQIVRTESLEDIVWADDVASCYEVQRAVDAKRGAGLEAGLLADSFASHAFELSFGPRKTVALISLRGPGSRSAQRDLYSGKPEIPVLRESTGSSFLPVVDSYRHLGVTQARGGAIKAELRQRRTAAWTAFREGRTRLFRCQRVSLQRRGTLLSSLVLSKLFFGAGAWPPLNQADKRIIDGAVFSLYRATLGIKYGEDQHISLATACALLNLPDGDTTIIVDRLRYLKQLCRFAPDAVWAAIRRDEPYLDAMRQALRWLYIRIHATSELPDPLESWDPWCHLIRTRPSLFKGLIQRARGLELCRITCFAAMQAVHRAFLEHGEGQRIDHNGASGCSYTDACVPCRRGFVSRAAWACHASKLHGYRLAVSVLTGSQGGTLCRACGKCFSKAARLRRHLLHSSECRRMWGSFSLPEGTSVPEIHDCLPPPTLEGLLEAQHEEYDPAVVNRGLLETLESLVRPDAEQVWTLVSDYIEPLSVLRETIRTWAHRAHEMPGVDEAAQDALLMLDPDLICETFCRPKEEAAPSVCCGDLPGPLSVTFPFVLSGEEIRFDLAEPPCPSFCYPFLGGAPLAAAKRRDFWSLRPVLLPYVEAASVQPATSAHFHVGWWVFRACRAMAEEELLHANVAARPISRAATVATAALARPKPQASPSPASPRAKVLPKAKAAEALKESPRSAAHRKLLSALMDLDADAIRKAMQEASVAGVDEEGLAAVQVALQELQAPGSIGTLADRQKAAAKMEVVARDGTEAEIQEAILEAIDVGLEDGFVVAETALAKRRAERHAVMDALVAAMEVVVVSAEQDGLNGPGCCAPEQLEALADALVEARSVAVPGEEELLNCASRLLEFELKRSEAHDHAEEGRKHDFANAASPAMADQRGCVFPYKKKGEVHRWHVRFPGQGAKDYVASVVKEEHALAEELLAHLRCQTGEQSNADLRKVCQDQLAVLRRASAAQPAASSCRPEEAQEVAEPVQTPTPAAAAAGREGEADPALLPHLVTLPADDGPDGAPPQISIECEICWEPFNECSRAPFLSKCGHTFCQSCMKKILGSSQSYDCPKCRKTFTADQCMKNVWIIQNLDALLQRRARSRRTSEEAASAAPAQAEALGEVLGTSEPRRAKRRRVNEPGFADPSSEREAPARPRPLVPAGTPGAPDPGPMNRAAQASEAGRMRSRPAASSPIGAGLRRVGPRTSVPVPEFHESKIAVAVPGSLMGRVIGPGGSVIQAAQRTFGVKVSCEGDKVHVSGQMASVESCAQALHAYVKRNSEATDEIPVPKVVAGAFWPADLRAVEREACTEVPTEQEVFLEKRQTLRVDLEKDSDVARFRLMGTGAAVQVGVAKLKERVDAIKVHEIEVPVNEQVVEVNELVSMIRSMSGKRGISIEPSAEVIIMSDAWMEAHELQRPTALKVVLAGHDPDVNHRGDEIFQAARHFRPRAAPAMRSWRGGWWPQYQTWWEAAGNRLFLQGMCQVAYISTCPIAVRSLNVRLRQHAQQMEKIVDDFHRSLGKMPGEGISRSDRAVGKLFRVLRAAAAAQTLPCLFCWGRGGKMMRIVRRITGKRPFQESREDAAKETPPSEVAAAPCTPPDVATPRSRSRSPKPERLHRSSQAGQARPQLRRASGLAGRPSGIRSSLAHRASFLHRCKLGLGRTYQALYPERKASLVASSDFLGKQGEEVPRLYISLDGGCTSLHSWLRSAPGRCVAQHRGRRRLAMFGVISGCRLANCTAFQLSKLPVGGWLCTPLAVPGGRRMDFDQLGAVTIALCCSKGMPPLQLLADNGSQAGPDHEEEVEQENRTDQNELQVRDGLQGDDPALCAAGEGKYHKGADALRYIIAFVNKGSGDQKSALLHDAFSSLLDQKKPDRTYMNVSTDTTDRDKESALTLALASVRFSLLVGRGQASFKSHLSRRRRRDSHLGLAALAAE</sequence>
<keyword evidence="1" id="KW-0479">Metal-binding</keyword>
<dbReference type="InterPro" id="IPR013083">
    <property type="entry name" value="Znf_RING/FYVE/PHD"/>
</dbReference>
<dbReference type="PROSITE" id="PS50157">
    <property type="entry name" value="ZINC_FINGER_C2H2_2"/>
    <property type="match status" value="1"/>
</dbReference>
<dbReference type="GO" id="GO:0006629">
    <property type="term" value="P:lipid metabolic process"/>
    <property type="evidence" value="ECO:0007669"/>
    <property type="project" value="InterPro"/>
</dbReference>
<dbReference type="Proteomes" id="UP000186817">
    <property type="component" value="Unassembled WGS sequence"/>
</dbReference>
<protein>
    <submittedName>
        <fullName evidence="11">Uncharacterized protein</fullName>
    </submittedName>
</protein>
<keyword evidence="5" id="KW-0694">RNA-binding</keyword>
<dbReference type="CDD" id="cd00105">
    <property type="entry name" value="KH-I"/>
    <property type="match status" value="1"/>
</dbReference>
<dbReference type="InterPro" id="IPR001841">
    <property type="entry name" value="Znf_RING"/>
</dbReference>
<feature type="compositionally biased region" description="Basic and acidic residues" evidence="6">
    <location>
        <begin position="583"/>
        <end position="594"/>
    </location>
</feature>
<feature type="region of interest" description="Disordered" evidence="6">
    <location>
        <begin position="2260"/>
        <end position="2327"/>
    </location>
</feature>
<feature type="compositionally biased region" description="Low complexity" evidence="6">
    <location>
        <begin position="1356"/>
        <end position="1365"/>
    </location>
</feature>
<feature type="domain" description="C2H2-type" evidence="10">
    <location>
        <begin position="1079"/>
        <end position="1097"/>
    </location>
</feature>
<dbReference type="Pfam" id="PF00013">
    <property type="entry name" value="KH_1"/>
    <property type="match status" value="1"/>
</dbReference>
<evidence type="ECO:0000256" key="4">
    <source>
        <dbReference type="PROSITE-ProRule" id="PRU00042"/>
    </source>
</evidence>
<dbReference type="SUPFAM" id="SSF57850">
    <property type="entry name" value="RING/U-box"/>
    <property type="match status" value="1"/>
</dbReference>
<dbReference type="PROSITE" id="PS50084">
    <property type="entry name" value="KH_TYPE_1"/>
    <property type="match status" value="1"/>
</dbReference>
<comment type="caution">
    <text evidence="11">The sequence shown here is derived from an EMBL/GenBank/DDBJ whole genome shotgun (WGS) entry which is preliminary data.</text>
</comment>
<dbReference type="PANTHER" id="PTHR47156:SF10">
    <property type="entry name" value="E3 UBIQUITIN-PROTEIN LIGASE TRIM-21-RELATED"/>
    <property type="match status" value="1"/>
</dbReference>
<dbReference type="SMART" id="SM00322">
    <property type="entry name" value="KH"/>
    <property type="match status" value="1"/>
</dbReference>
<dbReference type="GO" id="GO:0003723">
    <property type="term" value="F:RNA binding"/>
    <property type="evidence" value="ECO:0007669"/>
    <property type="project" value="UniProtKB-UniRule"/>
</dbReference>
<dbReference type="InterPro" id="IPR036397">
    <property type="entry name" value="RNaseH_sf"/>
</dbReference>
<evidence type="ECO:0000256" key="3">
    <source>
        <dbReference type="ARBA" id="ARBA00022833"/>
    </source>
</evidence>
<dbReference type="InterPro" id="IPR017907">
    <property type="entry name" value="Znf_RING_CS"/>
</dbReference>
<name>A0A1Q9EHH0_SYMMI</name>
<dbReference type="EMBL" id="LSRX01000151">
    <property type="protein sequence ID" value="OLQ06841.1"/>
    <property type="molecule type" value="Genomic_DNA"/>
</dbReference>
<dbReference type="InterPro" id="IPR001711">
    <property type="entry name" value="PLipase_C_Pinositol-sp_Y"/>
</dbReference>
<evidence type="ECO:0000256" key="7">
    <source>
        <dbReference type="SAM" id="SignalP"/>
    </source>
</evidence>